<dbReference type="AlphaFoldDB" id="A0A660KQ76"/>
<organism evidence="2 3">
    <name type="scientific">Carpinus fangiana</name>
    <dbReference type="NCBI Taxonomy" id="176857"/>
    <lineage>
        <taxon>Eukaryota</taxon>
        <taxon>Viridiplantae</taxon>
        <taxon>Streptophyta</taxon>
        <taxon>Embryophyta</taxon>
        <taxon>Tracheophyta</taxon>
        <taxon>Spermatophyta</taxon>
        <taxon>Magnoliopsida</taxon>
        <taxon>eudicotyledons</taxon>
        <taxon>Gunneridae</taxon>
        <taxon>Pentapetalae</taxon>
        <taxon>rosids</taxon>
        <taxon>fabids</taxon>
        <taxon>Fagales</taxon>
        <taxon>Betulaceae</taxon>
        <taxon>Carpinus</taxon>
    </lineage>
</organism>
<gene>
    <name evidence="2" type="ORF">FH972_010494</name>
</gene>
<dbReference type="Proteomes" id="UP000327013">
    <property type="component" value="Chromosome 4"/>
</dbReference>
<evidence type="ECO:0000313" key="2">
    <source>
        <dbReference type="EMBL" id="KAE8037944.1"/>
    </source>
</evidence>
<feature type="compositionally biased region" description="Basic and acidic residues" evidence="1">
    <location>
        <begin position="7"/>
        <end position="42"/>
    </location>
</feature>
<feature type="compositionally biased region" description="Basic and acidic residues" evidence="1">
    <location>
        <begin position="110"/>
        <end position="121"/>
    </location>
</feature>
<evidence type="ECO:0000256" key="1">
    <source>
        <dbReference type="SAM" id="MobiDB-lite"/>
    </source>
</evidence>
<sequence>MAPSRPWLEKRRIRWAEKTADHNPGVGREREGGRSTAAEKHSNGAGGQKRKEQSNESEGMSAHERSPNWGEFPNRKQENWKHGGINGNESVFLGKNLSDMEESKSTPSIQKREECSVERVRASGNLPSKEKQKVSEKEKVFNVFDHRSGNMGEHLMGGLNKVGGKEKLCKESINVVDHAGKERNESILEEDLIFGMENLATIGKNAPPPTQAHFWDGGPIEEGTDDRKWANDSRGVFFPNGCKY</sequence>
<dbReference type="EMBL" id="CM017324">
    <property type="protein sequence ID" value="KAE8037944.1"/>
    <property type="molecule type" value="Genomic_DNA"/>
</dbReference>
<protein>
    <submittedName>
        <fullName evidence="2">Uncharacterized protein</fullName>
    </submittedName>
</protein>
<feature type="region of interest" description="Disordered" evidence="1">
    <location>
        <begin position="1"/>
        <end position="134"/>
    </location>
</feature>
<reference evidence="2 3" key="1">
    <citation type="submission" date="2019-06" db="EMBL/GenBank/DDBJ databases">
        <title>A chromosomal-level reference genome of Carpinus fangiana (Coryloideae, Betulaceae).</title>
        <authorList>
            <person name="Yang X."/>
            <person name="Wang Z."/>
            <person name="Zhang L."/>
            <person name="Hao G."/>
            <person name="Liu J."/>
            <person name="Yang Y."/>
        </authorList>
    </citation>
    <scope>NUCLEOTIDE SEQUENCE [LARGE SCALE GENOMIC DNA]</scope>
    <source>
        <strain evidence="2">Cfa_2016G</strain>
        <tissue evidence="2">Leaf</tissue>
    </source>
</reference>
<proteinExistence type="predicted"/>
<evidence type="ECO:0000313" key="3">
    <source>
        <dbReference type="Proteomes" id="UP000327013"/>
    </source>
</evidence>
<keyword evidence="3" id="KW-1185">Reference proteome</keyword>
<accession>A0A660KQ76</accession>
<name>A0A660KQ76_9ROSI</name>